<dbReference type="EMBL" id="MU267689">
    <property type="protein sequence ID" value="KAH7911099.1"/>
    <property type="molecule type" value="Genomic_DNA"/>
</dbReference>
<proteinExistence type="predicted"/>
<accession>A0ACB8ACX1</accession>
<protein>
    <submittedName>
        <fullName evidence="1">Uncharacterized protein</fullName>
    </submittedName>
</protein>
<comment type="caution">
    <text evidence="1">The sequence shown here is derived from an EMBL/GenBank/DDBJ whole genome shotgun (WGS) entry which is preliminary data.</text>
</comment>
<name>A0ACB8ACX1_9AGAM</name>
<organism evidence="1 2">
    <name type="scientific">Hygrophoropsis aurantiaca</name>
    <dbReference type="NCBI Taxonomy" id="72124"/>
    <lineage>
        <taxon>Eukaryota</taxon>
        <taxon>Fungi</taxon>
        <taxon>Dikarya</taxon>
        <taxon>Basidiomycota</taxon>
        <taxon>Agaricomycotina</taxon>
        <taxon>Agaricomycetes</taxon>
        <taxon>Agaricomycetidae</taxon>
        <taxon>Boletales</taxon>
        <taxon>Coniophorineae</taxon>
        <taxon>Hygrophoropsidaceae</taxon>
        <taxon>Hygrophoropsis</taxon>
    </lineage>
</organism>
<evidence type="ECO:0000313" key="1">
    <source>
        <dbReference type="EMBL" id="KAH7911099.1"/>
    </source>
</evidence>
<gene>
    <name evidence="1" type="ORF">BJ138DRAFT_1007310</name>
</gene>
<dbReference type="Proteomes" id="UP000790377">
    <property type="component" value="Unassembled WGS sequence"/>
</dbReference>
<feature type="non-terminal residue" evidence="1">
    <location>
        <position position="1"/>
    </location>
</feature>
<sequence>TSGSTGVPKSIVYPMSRSLAVLSEESSTLLKPMDGQWLRGGTTFLRPLFEIRRFMFNQTTLYLDPSSSVADQCTALCEELESTRNSQLLRVHFTPSVFRAFADFAQMRAGGSQLPRGFNRVYWMVIGGESLSIRDLELARIIFPSCTIACNYAVSIV</sequence>
<reference evidence="1" key="1">
    <citation type="journal article" date="2021" name="New Phytol.">
        <title>Evolutionary innovations through gain and loss of genes in the ectomycorrhizal Boletales.</title>
        <authorList>
            <person name="Wu G."/>
            <person name="Miyauchi S."/>
            <person name="Morin E."/>
            <person name="Kuo A."/>
            <person name="Drula E."/>
            <person name="Varga T."/>
            <person name="Kohler A."/>
            <person name="Feng B."/>
            <person name="Cao Y."/>
            <person name="Lipzen A."/>
            <person name="Daum C."/>
            <person name="Hundley H."/>
            <person name="Pangilinan J."/>
            <person name="Johnson J."/>
            <person name="Barry K."/>
            <person name="LaButti K."/>
            <person name="Ng V."/>
            <person name="Ahrendt S."/>
            <person name="Min B."/>
            <person name="Choi I.G."/>
            <person name="Park H."/>
            <person name="Plett J.M."/>
            <person name="Magnuson J."/>
            <person name="Spatafora J.W."/>
            <person name="Nagy L.G."/>
            <person name="Henrissat B."/>
            <person name="Grigoriev I.V."/>
            <person name="Yang Z.L."/>
            <person name="Xu J."/>
            <person name="Martin F.M."/>
        </authorList>
    </citation>
    <scope>NUCLEOTIDE SEQUENCE</scope>
    <source>
        <strain evidence="1">ATCC 28755</strain>
    </source>
</reference>
<evidence type="ECO:0000313" key="2">
    <source>
        <dbReference type="Proteomes" id="UP000790377"/>
    </source>
</evidence>
<keyword evidence="2" id="KW-1185">Reference proteome</keyword>